<accession>A0A565BDW5</accession>
<proteinExistence type="predicted"/>
<dbReference type="AlphaFoldDB" id="A0A565BDW5"/>
<protein>
    <submittedName>
        <fullName evidence="1">Uncharacterized protein</fullName>
    </submittedName>
</protein>
<dbReference type="EMBL" id="CABITT030000003">
    <property type="protein sequence ID" value="VVA99554.1"/>
    <property type="molecule type" value="Genomic_DNA"/>
</dbReference>
<keyword evidence="2" id="KW-1185">Reference proteome</keyword>
<comment type="caution">
    <text evidence="1">The sequence shown here is derived from an EMBL/GenBank/DDBJ whole genome shotgun (WGS) entry which is preliminary data.</text>
</comment>
<evidence type="ECO:0000313" key="1">
    <source>
        <dbReference type="EMBL" id="VVA99554.1"/>
    </source>
</evidence>
<reference evidence="1" key="1">
    <citation type="submission" date="2019-07" db="EMBL/GenBank/DDBJ databases">
        <authorList>
            <person name="Dittberner H."/>
        </authorList>
    </citation>
    <scope>NUCLEOTIDE SEQUENCE [LARGE SCALE GENOMIC DNA]</scope>
</reference>
<dbReference type="PANTHER" id="PTHR31286:SF181">
    <property type="entry name" value="ZINC KNUCKLE (CCHC-TYPE) FAMILY PROTEIN"/>
    <property type="match status" value="1"/>
</dbReference>
<dbReference type="OrthoDB" id="1114143at2759"/>
<name>A0A565BDW5_9BRAS</name>
<dbReference type="PANTHER" id="PTHR31286">
    <property type="entry name" value="GLYCINE-RICH CELL WALL STRUCTURAL PROTEIN 1.8-LIKE"/>
    <property type="match status" value="1"/>
</dbReference>
<evidence type="ECO:0000313" key="2">
    <source>
        <dbReference type="Proteomes" id="UP000489600"/>
    </source>
</evidence>
<dbReference type="Proteomes" id="UP000489600">
    <property type="component" value="Unassembled WGS sequence"/>
</dbReference>
<sequence>MAPRKLISLPVWVVIRNIPPQLYSYEGLSIIAYAIDEPLYTDKPIMESDLRYAAKVKISVALDRKQPSIVCVKASLGIRISLRADYPRLPPHSDLCKEFGHLSVMQII</sequence>
<gene>
    <name evidence="1" type="ORF">ANE_LOCUS9999</name>
</gene>
<organism evidence="1 2">
    <name type="scientific">Arabis nemorensis</name>
    <dbReference type="NCBI Taxonomy" id="586526"/>
    <lineage>
        <taxon>Eukaryota</taxon>
        <taxon>Viridiplantae</taxon>
        <taxon>Streptophyta</taxon>
        <taxon>Embryophyta</taxon>
        <taxon>Tracheophyta</taxon>
        <taxon>Spermatophyta</taxon>
        <taxon>Magnoliopsida</taxon>
        <taxon>eudicotyledons</taxon>
        <taxon>Gunneridae</taxon>
        <taxon>Pentapetalae</taxon>
        <taxon>rosids</taxon>
        <taxon>malvids</taxon>
        <taxon>Brassicales</taxon>
        <taxon>Brassicaceae</taxon>
        <taxon>Arabideae</taxon>
        <taxon>Arabis</taxon>
    </lineage>
</organism>
<dbReference type="InterPro" id="IPR040256">
    <property type="entry name" value="At4g02000-like"/>
</dbReference>